<sequence length="139" mass="14834">MKTSDSTDPVGLELQNTTGHIWQTSLVTFSVFFQNADVPNRVKVEMQSTESAYRTTTLTTKPLDPAVGAGQSAIRYDPNGGDGDAFRKAGDSGTTATAAEAGIFLRKGHTFAGWNTKPTAPAPPTRRAPMSHTRPRATP</sequence>
<protein>
    <submittedName>
        <fullName evidence="2">Uncharacterized protein</fullName>
    </submittedName>
</protein>
<evidence type="ECO:0000256" key="1">
    <source>
        <dbReference type="SAM" id="MobiDB-lite"/>
    </source>
</evidence>
<proteinExistence type="predicted"/>
<reference evidence="2 3" key="1">
    <citation type="submission" date="2018-08" db="EMBL/GenBank/DDBJ databases">
        <title>A genome reference for cultivated species of the human gut microbiota.</title>
        <authorList>
            <person name="Zou Y."/>
            <person name="Xue W."/>
            <person name="Luo G."/>
        </authorList>
    </citation>
    <scope>NUCLEOTIDE SEQUENCE [LARGE SCALE GENOMIC DNA]</scope>
    <source>
        <strain evidence="2 3">AF45-19</strain>
    </source>
</reference>
<comment type="caution">
    <text evidence="2">The sequence shown here is derived from an EMBL/GenBank/DDBJ whole genome shotgun (WGS) entry which is preliminary data.</text>
</comment>
<dbReference type="Gene3D" id="2.60.40.4270">
    <property type="entry name" value="Listeria-Bacteroides repeat domain"/>
    <property type="match status" value="1"/>
</dbReference>
<dbReference type="AlphaFoldDB" id="A0A415FSI2"/>
<evidence type="ECO:0000313" key="3">
    <source>
        <dbReference type="Proteomes" id="UP000285262"/>
    </source>
</evidence>
<organism evidence="2 3">
    <name type="scientific">Bifidobacterium adolescentis</name>
    <dbReference type="NCBI Taxonomy" id="1680"/>
    <lineage>
        <taxon>Bacteria</taxon>
        <taxon>Bacillati</taxon>
        <taxon>Actinomycetota</taxon>
        <taxon>Actinomycetes</taxon>
        <taxon>Bifidobacteriales</taxon>
        <taxon>Bifidobacteriaceae</taxon>
        <taxon>Bifidobacterium</taxon>
    </lineage>
</organism>
<accession>A0A415FSI2</accession>
<dbReference type="InterPro" id="IPR042229">
    <property type="entry name" value="Listeria/Bacterioides_rpt_sf"/>
</dbReference>
<feature type="region of interest" description="Disordered" evidence="1">
    <location>
        <begin position="110"/>
        <end position="139"/>
    </location>
</feature>
<evidence type="ECO:0000313" key="2">
    <source>
        <dbReference type="EMBL" id="RHK25812.1"/>
    </source>
</evidence>
<dbReference type="Proteomes" id="UP000285262">
    <property type="component" value="Unassembled WGS sequence"/>
</dbReference>
<gene>
    <name evidence="2" type="ORF">DW072_06080</name>
</gene>
<name>A0A415FSI2_BIFAD</name>
<dbReference type="EMBL" id="QRNG01000008">
    <property type="protein sequence ID" value="RHK25812.1"/>
    <property type="molecule type" value="Genomic_DNA"/>
</dbReference>